<feature type="non-terminal residue" evidence="1">
    <location>
        <position position="1"/>
    </location>
</feature>
<dbReference type="Proteomes" id="UP000004810">
    <property type="component" value="Unassembled WGS sequence"/>
</dbReference>
<protein>
    <submittedName>
        <fullName evidence="1">Uncharacterized protein</fullName>
    </submittedName>
</protein>
<gene>
    <name evidence="1" type="ORF">WUBG_04347</name>
</gene>
<accession>J9F5G0</accession>
<name>J9F5G0_WUCBA</name>
<dbReference type="AlphaFoldDB" id="J9F5G0"/>
<reference evidence="2" key="1">
    <citation type="submission" date="2012-08" db="EMBL/GenBank/DDBJ databases">
        <title>The Genome Sequence of Wuchereria bancrofti.</title>
        <authorList>
            <person name="Nutman T.B."/>
            <person name="Fink D.L."/>
            <person name="Russ C."/>
            <person name="Young S."/>
            <person name="Zeng Q."/>
            <person name="Koehrsen M."/>
            <person name="Alvarado L."/>
            <person name="Berlin A."/>
            <person name="Chapman S.B."/>
            <person name="Chen Z."/>
            <person name="Freedman E."/>
            <person name="Gellesch M."/>
            <person name="Goldberg J."/>
            <person name="Griggs A."/>
            <person name="Gujja S."/>
            <person name="Heilman E.R."/>
            <person name="Heiman D."/>
            <person name="Hepburn T."/>
            <person name="Howarth C."/>
            <person name="Jen D."/>
            <person name="Larson L."/>
            <person name="Lewis B."/>
            <person name="Mehta T."/>
            <person name="Park D."/>
            <person name="Pearson M."/>
            <person name="Roberts A."/>
            <person name="Saif S."/>
            <person name="Shea T."/>
            <person name="Shenoy N."/>
            <person name="Sisk P."/>
            <person name="Stolte C."/>
            <person name="Sykes S."/>
            <person name="Walk T."/>
            <person name="White J."/>
            <person name="Yandava C."/>
            <person name="Haas B."/>
            <person name="Henn M.R."/>
            <person name="Nusbaum C."/>
            <person name="Birren B."/>
        </authorList>
    </citation>
    <scope>NUCLEOTIDE SEQUENCE [LARGE SCALE GENOMIC DNA]</scope>
    <source>
        <strain evidence="2">NA</strain>
    </source>
</reference>
<organism evidence="1 2">
    <name type="scientific">Wuchereria bancrofti</name>
    <dbReference type="NCBI Taxonomy" id="6293"/>
    <lineage>
        <taxon>Eukaryota</taxon>
        <taxon>Metazoa</taxon>
        <taxon>Ecdysozoa</taxon>
        <taxon>Nematoda</taxon>
        <taxon>Chromadorea</taxon>
        <taxon>Rhabditida</taxon>
        <taxon>Spirurina</taxon>
        <taxon>Spiruromorpha</taxon>
        <taxon>Filarioidea</taxon>
        <taxon>Onchocercidae</taxon>
        <taxon>Wuchereria</taxon>
    </lineage>
</organism>
<sequence length="116" mass="12589">VSEVIRSQGLLHAVSDLRTYMCLCLSACPLLRPSEVDSQQLHWPHSLLNPSPYTNKIDITTVISQRRCSFVPEGASSNCKLHFKLEYLRTSSAAAAAAAAATGPSLEFGPFIGSRK</sequence>
<evidence type="ECO:0000313" key="2">
    <source>
        <dbReference type="Proteomes" id="UP000004810"/>
    </source>
</evidence>
<evidence type="ECO:0000313" key="1">
    <source>
        <dbReference type="EMBL" id="EJW84742.1"/>
    </source>
</evidence>
<proteinExistence type="predicted"/>
<comment type="caution">
    <text evidence="1">The sequence shown here is derived from an EMBL/GenBank/DDBJ whole genome shotgun (WGS) entry which is preliminary data.</text>
</comment>
<dbReference type="EMBL" id="ADBV01001481">
    <property type="protein sequence ID" value="EJW84742.1"/>
    <property type="molecule type" value="Genomic_DNA"/>
</dbReference>